<dbReference type="PROSITE" id="PS50109">
    <property type="entry name" value="HIS_KIN"/>
    <property type="match status" value="1"/>
</dbReference>
<evidence type="ECO:0000259" key="9">
    <source>
        <dbReference type="PROSITE" id="PS50109"/>
    </source>
</evidence>
<organism evidence="10 11">
    <name type="scientific">Robinsoniella peoriensis</name>
    <dbReference type="NCBI Taxonomy" id="180332"/>
    <lineage>
        <taxon>Bacteria</taxon>
        <taxon>Bacillati</taxon>
        <taxon>Bacillota</taxon>
        <taxon>Clostridia</taxon>
        <taxon>Lachnospirales</taxon>
        <taxon>Lachnospiraceae</taxon>
        <taxon>Robinsoniella</taxon>
    </lineage>
</organism>
<keyword evidence="6 10" id="KW-0418">Kinase</keyword>
<evidence type="ECO:0000256" key="5">
    <source>
        <dbReference type="ARBA" id="ARBA00022679"/>
    </source>
</evidence>
<dbReference type="EMBL" id="QGQD01000043">
    <property type="protein sequence ID" value="TLD01174.1"/>
    <property type="molecule type" value="Genomic_DNA"/>
</dbReference>
<dbReference type="Pfam" id="PF00512">
    <property type="entry name" value="HisKA"/>
    <property type="match status" value="1"/>
</dbReference>
<evidence type="ECO:0000313" key="10">
    <source>
        <dbReference type="EMBL" id="TLD01174.1"/>
    </source>
</evidence>
<dbReference type="InterPro" id="IPR036890">
    <property type="entry name" value="HATPase_C_sf"/>
</dbReference>
<evidence type="ECO:0000256" key="2">
    <source>
        <dbReference type="ARBA" id="ARBA00004370"/>
    </source>
</evidence>
<sequence>MIAYVLFVICIVLLGMLCYYYRKKYLKLYFNIDKMLDELLSERAVSQSDLKEGEASALAGKMMRVQEKLNLEICQAKEEKESVKSLISNMSHQLRTPLSNVMMYQELLENQTLDPEKRSVFQRKLKEQTEKINWILQSLFKMVRLEEGVIQFDAEPHPVKETLRKAINSVYEKAVSKEIEIITRQFDEISLVHNVKWTAEALENILENAVKYSPRGSRIEISIKQFEMYSQIRISDQGIGIHEKEFNHIFKRFYRSREVQELEGSGIGLYLAKLILEKQKGYITIESKPGEGSSFLVFLQNCKN</sequence>
<keyword evidence="4" id="KW-0597">Phosphoprotein</keyword>
<dbReference type="GO" id="GO:0016036">
    <property type="term" value="P:cellular response to phosphate starvation"/>
    <property type="evidence" value="ECO:0007669"/>
    <property type="project" value="TreeGrafter"/>
</dbReference>
<keyword evidence="7" id="KW-0902">Two-component regulatory system</keyword>
<dbReference type="RefSeq" id="WP_044293773.1">
    <property type="nucleotide sequence ID" value="NZ_CAUSDN010000027.1"/>
</dbReference>
<keyword evidence="8" id="KW-0472">Membrane</keyword>
<dbReference type="SUPFAM" id="SSF55874">
    <property type="entry name" value="ATPase domain of HSP90 chaperone/DNA topoisomerase II/histidine kinase"/>
    <property type="match status" value="1"/>
</dbReference>
<keyword evidence="11" id="KW-1185">Reference proteome</keyword>
<dbReference type="InterPro" id="IPR036097">
    <property type="entry name" value="HisK_dim/P_sf"/>
</dbReference>
<gene>
    <name evidence="10" type="primary">senX3</name>
    <name evidence="10" type="ORF">DSM106044_01966</name>
</gene>
<evidence type="ECO:0000256" key="1">
    <source>
        <dbReference type="ARBA" id="ARBA00000085"/>
    </source>
</evidence>
<dbReference type="GO" id="GO:0000155">
    <property type="term" value="F:phosphorelay sensor kinase activity"/>
    <property type="evidence" value="ECO:0007669"/>
    <property type="project" value="InterPro"/>
</dbReference>
<feature type="transmembrane region" description="Helical" evidence="8">
    <location>
        <begin position="6"/>
        <end position="22"/>
    </location>
</feature>
<evidence type="ECO:0000256" key="3">
    <source>
        <dbReference type="ARBA" id="ARBA00012438"/>
    </source>
</evidence>
<dbReference type="InterPro" id="IPR003661">
    <property type="entry name" value="HisK_dim/P_dom"/>
</dbReference>
<dbReference type="Pfam" id="PF02518">
    <property type="entry name" value="HATPase_c"/>
    <property type="match status" value="1"/>
</dbReference>
<dbReference type="Gene3D" id="1.10.287.130">
    <property type="match status" value="1"/>
</dbReference>
<proteinExistence type="predicted"/>
<dbReference type="SMART" id="SM00387">
    <property type="entry name" value="HATPase_c"/>
    <property type="match status" value="1"/>
</dbReference>
<dbReference type="GO" id="GO:0004721">
    <property type="term" value="F:phosphoprotein phosphatase activity"/>
    <property type="evidence" value="ECO:0007669"/>
    <property type="project" value="TreeGrafter"/>
</dbReference>
<accession>A0A4U8Q9R1</accession>
<dbReference type="CDD" id="cd00075">
    <property type="entry name" value="HATPase"/>
    <property type="match status" value="1"/>
</dbReference>
<dbReference type="InterPro" id="IPR050351">
    <property type="entry name" value="BphY/WalK/GraS-like"/>
</dbReference>
<keyword evidence="8" id="KW-0812">Transmembrane</keyword>
<dbReference type="SMART" id="SM00388">
    <property type="entry name" value="HisKA"/>
    <property type="match status" value="1"/>
</dbReference>
<evidence type="ECO:0000256" key="6">
    <source>
        <dbReference type="ARBA" id="ARBA00022777"/>
    </source>
</evidence>
<dbReference type="PANTHER" id="PTHR45453:SF1">
    <property type="entry name" value="PHOSPHATE REGULON SENSOR PROTEIN PHOR"/>
    <property type="match status" value="1"/>
</dbReference>
<comment type="subcellular location">
    <subcellularLocation>
        <location evidence="2">Membrane</location>
    </subcellularLocation>
</comment>
<dbReference type="InterPro" id="IPR005467">
    <property type="entry name" value="His_kinase_dom"/>
</dbReference>
<comment type="catalytic activity">
    <reaction evidence="1">
        <text>ATP + protein L-histidine = ADP + protein N-phospho-L-histidine.</text>
        <dbReference type="EC" id="2.7.13.3"/>
    </reaction>
</comment>
<dbReference type="Proteomes" id="UP000306509">
    <property type="component" value="Unassembled WGS sequence"/>
</dbReference>
<dbReference type="AlphaFoldDB" id="A0A4U8Q9R1"/>
<dbReference type="CDD" id="cd00082">
    <property type="entry name" value="HisKA"/>
    <property type="match status" value="1"/>
</dbReference>
<dbReference type="SUPFAM" id="SSF47384">
    <property type="entry name" value="Homodimeric domain of signal transducing histidine kinase"/>
    <property type="match status" value="1"/>
</dbReference>
<dbReference type="InterPro" id="IPR004358">
    <property type="entry name" value="Sig_transdc_His_kin-like_C"/>
</dbReference>
<dbReference type="PANTHER" id="PTHR45453">
    <property type="entry name" value="PHOSPHATE REGULON SENSOR PROTEIN PHOR"/>
    <property type="match status" value="1"/>
</dbReference>
<dbReference type="InterPro" id="IPR003594">
    <property type="entry name" value="HATPase_dom"/>
</dbReference>
<keyword evidence="8" id="KW-1133">Transmembrane helix</keyword>
<dbReference type="PRINTS" id="PR00344">
    <property type="entry name" value="BCTRLSENSOR"/>
</dbReference>
<keyword evidence="5 10" id="KW-0808">Transferase</keyword>
<dbReference type="Gene3D" id="3.30.565.10">
    <property type="entry name" value="Histidine kinase-like ATPase, C-terminal domain"/>
    <property type="match status" value="1"/>
</dbReference>
<evidence type="ECO:0000256" key="4">
    <source>
        <dbReference type="ARBA" id="ARBA00022553"/>
    </source>
</evidence>
<feature type="domain" description="Histidine kinase" evidence="9">
    <location>
        <begin position="89"/>
        <end position="303"/>
    </location>
</feature>
<name>A0A4U8Q9R1_9FIRM</name>
<dbReference type="STRING" id="180332.GCA_000797495_04901"/>
<dbReference type="GO" id="GO:0005886">
    <property type="term" value="C:plasma membrane"/>
    <property type="evidence" value="ECO:0007669"/>
    <property type="project" value="TreeGrafter"/>
</dbReference>
<reference evidence="10 11" key="1">
    <citation type="journal article" date="2019" name="Anaerobe">
        <title>Detection of Robinsoniella peoriensis in multiple bone samples of a trauma patient.</title>
        <authorList>
            <person name="Schrottner P."/>
            <person name="Hartwich K."/>
            <person name="Bunk B."/>
            <person name="Schober I."/>
            <person name="Helbig S."/>
            <person name="Rudolph W.W."/>
            <person name="Gunzer F."/>
        </authorList>
    </citation>
    <scope>NUCLEOTIDE SEQUENCE [LARGE SCALE GENOMIC DNA]</scope>
    <source>
        <strain evidence="10 11">DSM 106044</strain>
    </source>
</reference>
<evidence type="ECO:0000256" key="8">
    <source>
        <dbReference type="SAM" id="Phobius"/>
    </source>
</evidence>
<protein>
    <recommendedName>
        <fullName evidence="3">histidine kinase</fullName>
        <ecNumber evidence="3">2.7.13.3</ecNumber>
    </recommendedName>
</protein>
<comment type="caution">
    <text evidence="10">The sequence shown here is derived from an EMBL/GenBank/DDBJ whole genome shotgun (WGS) entry which is preliminary data.</text>
</comment>
<dbReference type="EC" id="2.7.13.3" evidence="3"/>
<evidence type="ECO:0000256" key="7">
    <source>
        <dbReference type="ARBA" id="ARBA00023012"/>
    </source>
</evidence>
<evidence type="ECO:0000313" key="11">
    <source>
        <dbReference type="Proteomes" id="UP000306509"/>
    </source>
</evidence>